<name>A0ABS3WT10_9ACTN</name>
<gene>
    <name evidence="5" type="ORF">JW592_12340</name>
</gene>
<feature type="domain" description="D-isomer specific 2-hydroxyacid dehydrogenase NAD-binding" evidence="4">
    <location>
        <begin position="108"/>
        <end position="289"/>
    </location>
</feature>
<dbReference type="SUPFAM" id="SSF51735">
    <property type="entry name" value="NAD(P)-binding Rossmann-fold domains"/>
    <property type="match status" value="1"/>
</dbReference>
<evidence type="ECO:0000259" key="4">
    <source>
        <dbReference type="Pfam" id="PF02826"/>
    </source>
</evidence>
<reference evidence="5 6" key="1">
    <citation type="submission" date="2021-02" db="EMBL/GenBank/DDBJ databases">
        <title>Streptomyces spirodelae sp. nov., isolated from duckweed.</title>
        <authorList>
            <person name="Saimee Y."/>
            <person name="Duangmal K."/>
        </authorList>
    </citation>
    <scope>NUCLEOTIDE SEQUENCE [LARGE SCALE GENOMIC DNA]</scope>
    <source>
        <strain evidence="5 6">DW4-2</strain>
    </source>
</reference>
<protein>
    <submittedName>
        <fullName evidence="5">D-2-hydroxyacid dehydrogenase</fullName>
    </submittedName>
</protein>
<evidence type="ECO:0000256" key="2">
    <source>
        <dbReference type="ARBA" id="ARBA00023027"/>
    </source>
</evidence>
<keyword evidence="6" id="KW-1185">Reference proteome</keyword>
<dbReference type="Pfam" id="PF02826">
    <property type="entry name" value="2-Hacid_dh_C"/>
    <property type="match status" value="1"/>
</dbReference>
<accession>A0ABS3WT10</accession>
<organism evidence="5 6">
    <name type="scientific">Streptomyces spirodelae</name>
    <dbReference type="NCBI Taxonomy" id="2812904"/>
    <lineage>
        <taxon>Bacteria</taxon>
        <taxon>Bacillati</taxon>
        <taxon>Actinomycetota</taxon>
        <taxon>Actinomycetes</taxon>
        <taxon>Kitasatosporales</taxon>
        <taxon>Streptomycetaceae</taxon>
        <taxon>Streptomyces</taxon>
    </lineage>
</organism>
<dbReference type="EMBL" id="JAFFZN010000009">
    <property type="protein sequence ID" value="MBO8186251.1"/>
    <property type="molecule type" value="Genomic_DNA"/>
</dbReference>
<keyword evidence="2" id="KW-0520">NAD</keyword>
<dbReference type="PANTHER" id="PTHR43333">
    <property type="entry name" value="2-HACID_DH_C DOMAIN-CONTAINING PROTEIN"/>
    <property type="match status" value="1"/>
</dbReference>
<comment type="caution">
    <text evidence="5">The sequence shown here is derived from an EMBL/GenBank/DDBJ whole genome shotgun (WGS) entry which is preliminary data.</text>
</comment>
<evidence type="ECO:0000313" key="6">
    <source>
        <dbReference type="Proteomes" id="UP001518976"/>
    </source>
</evidence>
<proteinExistence type="predicted"/>
<dbReference type="Gene3D" id="3.40.50.720">
    <property type="entry name" value="NAD(P)-binding Rossmann-like Domain"/>
    <property type="match status" value="2"/>
</dbReference>
<feature type="region of interest" description="Disordered" evidence="3">
    <location>
        <begin position="266"/>
        <end position="295"/>
    </location>
</feature>
<dbReference type="PANTHER" id="PTHR43333:SF1">
    <property type="entry name" value="D-ISOMER SPECIFIC 2-HYDROXYACID DEHYDROGENASE NAD-BINDING DOMAIN-CONTAINING PROTEIN"/>
    <property type="match status" value="1"/>
</dbReference>
<evidence type="ECO:0000256" key="1">
    <source>
        <dbReference type="ARBA" id="ARBA00023002"/>
    </source>
</evidence>
<dbReference type="InterPro" id="IPR006140">
    <property type="entry name" value="D-isomer_DH_NAD-bd"/>
</dbReference>
<feature type="compositionally biased region" description="Polar residues" evidence="3">
    <location>
        <begin position="282"/>
        <end position="295"/>
    </location>
</feature>
<dbReference type="Proteomes" id="UP001518976">
    <property type="component" value="Unassembled WGS sequence"/>
</dbReference>
<evidence type="ECO:0000313" key="5">
    <source>
        <dbReference type="EMBL" id="MBO8186251.1"/>
    </source>
</evidence>
<dbReference type="RefSeq" id="WP_209265058.1">
    <property type="nucleotide sequence ID" value="NZ_JAFFZN010000009.1"/>
</dbReference>
<sequence length="324" mass="33393">MTGAGVDPHQIGRELGGAVVTVDPGLPPAVREGVRELTGRPVGTGAGPRVHVGPSVPELAAEERLLWLHSTNAGVDALLSSLSPWPPGTLLTRTVGRMGERIGQYVLAWALAELQDIPGFLRQQASRTWNRLATEPADGTLAVVFGTGGIGAGVAAALGRCGIRTVGVARTPRRVPGFDDVLRLGSPAGPDGPSAELAAALAEARWVVDALPLTPETDGLFGPGLFGAMSGATFFNVGRGATVRTDALAQALEDGRVAHAVLDVLPEEPAPPTSPAWDLPRTTLTSHSAGPTTATDITTDFSAAWHSLRVGRLPTLAVHPTAGY</sequence>
<evidence type="ECO:0000256" key="3">
    <source>
        <dbReference type="SAM" id="MobiDB-lite"/>
    </source>
</evidence>
<keyword evidence="1" id="KW-0560">Oxidoreductase</keyword>
<dbReference type="InterPro" id="IPR036291">
    <property type="entry name" value="NAD(P)-bd_dom_sf"/>
</dbReference>